<dbReference type="Proteomes" id="UP001415857">
    <property type="component" value="Unassembled WGS sequence"/>
</dbReference>
<feature type="coiled-coil region" evidence="1">
    <location>
        <begin position="57"/>
        <end position="115"/>
    </location>
</feature>
<evidence type="ECO:0000259" key="3">
    <source>
        <dbReference type="Pfam" id="PF24918"/>
    </source>
</evidence>
<dbReference type="AlphaFoldDB" id="A0AAP0NFV8"/>
<organism evidence="5 6">
    <name type="scientific">Liquidambar formosana</name>
    <name type="common">Formosan gum</name>
    <dbReference type="NCBI Taxonomy" id="63359"/>
    <lineage>
        <taxon>Eukaryota</taxon>
        <taxon>Viridiplantae</taxon>
        <taxon>Streptophyta</taxon>
        <taxon>Embryophyta</taxon>
        <taxon>Tracheophyta</taxon>
        <taxon>Spermatophyta</taxon>
        <taxon>Magnoliopsida</taxon>
        <taxon>eudicotyledons</taxon>
        <taxon>Gunneridae</taxon>
        <taxon>Pentapetalae</taxon>
        <taxon>Saxifragales</taxon>
        <taxon>Altingiaceae</taxon>
        <taxon>Liquidambar</taxon>
    </lineage>
</organism>
<dbReference type="Pfam" id="PF25014">
    <property type="entry name" value="NET2A"/>
    <property type="match status" value="1"/>
</dbReference>
<reference evidence="5 6" key="1">
    <citation type="journal article" date="2024" name="Plant J.">
        <title>Genome sequences and population genomics reveal climatic adaptation and genomic divergence between two closely related sweetgum species.</title>
        <authorList>
            <person name="Xu W.Q."/>
            <person name="Ren C.Q."/>
            <person name="Zhang X.Y."/>
            <person name="Comes H.P."/>
            <person name="Liu X.H."/>
            <person name="Li Y.G."/>
            <person name="Kettle C.J."/>
            <person name="Jalonen R."/>
            <person name="Gaisberger H."/>
            <person name="Ma Y.Z."/>
            <person name="Qiu Y.X."/>
        </authorList>
    </citation>
    <scope>NUCLEOTIDE SEQUENCE [LARGE SCALE GENOMIC DNA]</scope>
    <source>
        <strain evidence="5">Hangzhou</strain>
    </source>
</reference>
<proteinExistence type="predicted"/>
<keyword evidence="6" id="KW-1185">Reference proteome</keyword>
<evidence type="ECO:0000313" key="6">
    <source>
        <dbReference type="Proteomes" id="UP001415857"/>
    </source>
</evidence>
<accession>A0AAP0NFV8</accession>
<feature type="domain" description="NET2A-D/KIP1-like alpha-helical" evidence="4">
    <location>
        <begin position="1"/>
        <end position="137"/>
    </location>
</feature>
<evidence type="ECO:0000256" key="1">
    <source>
        <dbReference type="SAM" id="Coils"/>
    </source>
</evidence>
<evidence type="ECO:0000259" key="4">
    <source>
        <dbReference type="Pfam" id="PF25014"/>
    </source>
</evidence>
<name>A0AAP0NFV8_LIQFO</name>
<dbReference type="InterPro" id="IPR056888">
    <property type="entry name" value="NET2A-D/KIP1-like_dom"/>
</dbReference>
<dbReference type="PANTHER" id="PTHR31631">
    <property type="entry name" value="PROTEIN NETWORKED 2D"/>
    <property type="match status" value="1"/>
</dbReference>
<feature type="domain" description="NET2A-D/KIP1-like C-terminal" evidence="3">
    <location>
        <begin position="477"/>
        <end position="653"/>
    </location>
</feature>
<comment type="caution">
    <text evidence="5">The sequence shown here is derived from an EMBL/GenBank/DDBJ whole genome shotgun (WGS) entry which is preliminary data.</text>
</comment>
<keyword evidence="1" id="KW-0175">Coiled coil</keyword>
<dbReference type="InterPro" id="IPR056889">
    <property type="entry name" value="NET2A-D/KIP1-like_C"/>
</dbReference>
<feature type="coiled-coil region" evidence="1">
    <location>
        <begin position="505"/>
        <end position="532"/>
    </location>
</feature>
<dbReference type="EMBL" id="JBBPBK010000014">
    <property type="protein sequence ID" value="KAK9271025.1"/>
    <property type="molecule type" value="Genomic_DNA"/>
</dbReference>
<feature type="compositionally biased region" description="Basic and acidic residues" evidence="2">
    <location>
        <begin position="395"/>
        <end position="407"/>
    </location>
</feature>
<feature type="region of interest" description="Disordered" evidence="2">
    <location>
        <begin position="385"/>
        <end position="407"/>
    </location>
</feature>
<feature type="compositionally biased region" description="Acidic residues" evidence="2">
    <location>
        <begin position="186"/>
        <end position="195"/>
    </location>
</feature>
<dbReference type="Pfam" id="PF24918">
    <property type="entry name" value="NET2A_C"/>
    <property type="match status" value="1"/>
</dbReference>
<evidence type="ECO:0000313" key="5">
    <source>
        <dbReference type="EMBL" id="KAK9271025.1"/>
    </source>
</evidence>
<protein>
    <submittedName>
        <fullName evidence="5">Uncharacterized protein</fullName>
    </submittedName>
</protein>
<feature type="compositionally biased region" description="Polar residues" evidence="2">
    <location>
        <begin position="385"/>
        <end position="394"/>
    </location>
</feature>
<dbReference type="PANTHER" id="PTHR31631:SF3">
    <property type="entry name" value="PROTEIN NETWORKED 2B"/>
    <property type="match status" value="1"/>
</dbReference>
<feature type="compositionally biased region" description="Basic and acidic residues" evidence="2">
    <location>
        <begin position="161"/>
        <end position="172"/>
    </location>
</feature>
<evidence type="ECO:0000256" key="2">
    <source>
        <dbReference type="SAM" id="MobiDB-lite"/>
    </source>
</evidence>
<sequence>MEQEGHDWELLREKMKEDLKLNSNTSFTVTELAEKIDDLVDKVITLETAVSSQTALVNGLRSETDKLQAHIRILEEEKGALIDGSDNTSNKLRLLEEELHRVKNLNQSVEDKNNHLQTHFTEVTCNLDHLSVKLESVKPAEEVNSSTGLFQEVEAVTEAKPEMKFEEHEDKLPPGTISESSKDVKTEEEEKDEAQDLSNPVLAEEEKDNFVQSNQRNYNLDVLSEECQGPKQQKKDEKQELSQTVDNDVDIEPQEAGIWEDQPDLRQLFLNGSEDREKHLLEQYTTILRNFKEVKKKLCEAEKKNRDNLFESAMQIKELKNANALKDKEILSLRKKLWGLPPSNPDENLDNSLKEYAHSLQGGHEHRESIPGAASFRFSNNSFQNTEQQPVSNLSDEHNVEPTEKAEESTSFRFSNILYQNTEGQPVFNFSDEHNVKPTEKAEESTTQRSTDSPTKVVENGIKAIPVDESHAVSSIEEKFRADIDDLLEENLEFWLRFSTSFHQIQKFQTSIQDLQAELSKLKKNKKQDGSSKHQSLKSDARPIYAHLREIQTELTLWIEHNAVLKDELQSRFSSLCNIQEEISRISSAGSKAAETELNNYQAAKFQGEVLNMKQENNKVADELKAGLNCVESLQVEVEKTMEKMDEDFGFSESKSHHHHVPKRNPLNRSRIPLRSFLFGAKLKRQKPLLFSCMNPALQKQYSDLTSGLPP</sequence>
<feature type="region of interest" description="Disordered" evidence="2">
    <location>
        <begin position="161"/>
        <end position="247"/>
    </location>
</feature>
<gene>
    <name evidence="5" type="ORF">L1049_026613</name>
</gene>